<evidence type="ECO:0000256" key="12">
    <source>
        <dbReference type="ARBA" id="ARBA00022801"/>
    </source>
</evidence>
<dbReference type="InterPro" id="IPR012337">
    <property type="entry name" value="RNaseH-like_sf"/>
</dbReference>
<proteinExistence type="inferred from homology"/>
<keyword evidence="10 14" id="KW-0479">Metal-binding</keyword>
<dbReference type="PANTHER" id="PTHR10954:SF18">
    <property type="entry name" value="RIBONUCLEASE HII"/>
    <property type="match status" value="1"/>
</dbReference>
<dbReference type="PANTHER" id="PTHR10954">
    <property type="entry name" value="RIBONUCLEASE H2 SUBUNIT A"/>
    <property type="match status" value="1"/>
</dbReference>
<evidence type="ECO:0000256" key="7">
    <source>
        <dbReference type="ARBA" id="ARBA00019179"/>
    </source>
</evidence>
<evidence type="ECO:0000259" key="17">
    <source>
        <dbReference type="PROSITE" id="PS51975"/>
    </source>
</evidence>
<keyword evidence="13 14" id="KW-0464">Manganese</keyword>
<gene>
    <name evidence="14" type="primary">rnhB</name>
    <name evidence="18" type="ORF">DEW08_23100</name>
</gene>
<keyword evidence="19" id="KW-1185">Reference proteome</keyword>
<evidence type="ECO:0000256" key="1">
    <source>
        <dbReference type="ARBA" id="ARBA00000077"/>
    </source>
</evidence>
<dbReference type="SUPFAM" id="SSF53098">
    <property type="entry name" value="Ribonuclease H-like"/>
    <property type="match status" value="1"/>
</dbReference>
<evidence type="ECO:0000256" key="2">
    <source>
        <dbReference type="ARBA" id="ARBA00001946"/>
    </source>
</evidence>
<comment type="subcellular location">
    <subcellularLocation>
        <location evidence="4 14">Cytoplasm</location>
    </subcellularLocation>
</comment>
<dbReference type="NCBIfam" id="NF000595">
    <property type="entry name" value="PRK00015.1-3"/>
    <property type="match status" value="1"/>
</dbReference>
<dbReference type="PROSITE" id="PS51975">
    <property type="entry name" value="RNASE_H_2"/>
    <property type="match status" value="1"/>
</dbReference>
<name>A0A2S2CWN2_9PROT</name>
<dbReference type="GO" id="GO:0003723">
    <property type="term" value="F:RNA binding"/>
    <property type="evidence" value="ECO:0007669"/>
    <property type="project" value="UniProtKB-UniRule"/>
</dbReference>
<dbReference type="GO" id="GO:0043137">
    <property type="term" value="P:DNA replication, removal of RNA primer"/>
    <property type="evidence" value="ECO:0007669"/>
    <property type="project" value="TreeGrafter"/>
</dbReference>
<geneLocation type="plasmid" evidence="18 19">
    <name>unnamed1</name>
</geneLocation>
<dbReference type="OrthoDB" id="9803420at2"/>
<evidence type="ECO:0000256" key="8">
    <source>
        <dbReference type="ARBA" id="ARBA00022490"/>
    </source>
</evidence>
<feature type="binding site" evidence="14 15">
    <location>
        <position position="138"/>
    </location>
    <ligand>
        <name>a divalent metal cation</name>
        <dbReference type="ChEBI" id="CHEBI:60240"/>
    </ligand>
</feature>
<comment type="cofactor">
    <cofactor evidence="14 15">
        <name>Mn(2+)</name>
        <dbReference type="ChEBI" id="CHEBI:29035"/>
    </cofactor>
    <cofactor evidence="14 15">
        <name>Mg(2+)</name>
        <dbReference type="ChEBI" id="CHEBI:18420"/>
    </cofactor>
    <text evidence="14 15">Manganese or magnesium. Binds 1 divalent metal ion per monomer in the absence of substrate. May bind a second metal ion after substrate binding.</text>
</comment>
<evidence type="ECO:0000256" key="10">
    <source>
        <dbReference type="ARBA" id="ARBA00022723"/>
    </source>
</evidence>
<comment type="catalytic activity">
    <reaction evidence="1 14 15 16">
        <text>Endonucleolytic cleavage to 5'-phosphomonoester.</text>
        <dbReference type="EC" id="3.1.26.4"/>
    </reaction>
</comment>
<evidence type="ECO:0000256" key="6">
    <source>
        <dbReference type="ARBA" id="ARBA00012180"/>
    </source>
</evidence>
<dbReference type="HAMAP" id="MF_00052_B">
    <property type="entry name" value="RNase_HII_B"/>
    <property type="match status" value="1"/>
</dbReference>
<evidence type="ECO:0000256" key="16">
    <source>
        <dbReference type="RuleBase" id="RU003515"/>
    </source>
</evidence>
<dbReference type="Pfam" id="PF01351">
    <property type="entry name" value="RNase_HII"/>
    <property type="match status" value="1"/>
</dbReference>
<evidence type="ECO:0000256" key="11">
    <source>
        <dbReference type="ARBA" id="ARBA00022759"/>
    </source>
</evidence>
<dbReference type="InterPro" id="IPR036397">
    <property type="entry name" value="RNaseH_sf"/>
</dbReference>
<keyword evidence="11 14" id="KW-0255">Endonuclease</keyword>
<feature type="binding site" evidence="14 15">
    <location>
        <position position="41"/>
    </location>
    <ligand>
        <name>a divalent metal cation</name>
        <dbReference type="ChEBI" id="CHEBI:60240"/>
    </ligand>
</feature>
<protein>
    <recommendedName>
        <fullName evidence="7 14">Ribonuclease HII</fullName>
        <shortName evidence="14">RNase HII</shortName>
        <ecNumber evidence="6 14">3.1.26.4</ecNumber>
    </recommendedName>
</protein>
<dbReference type="KEGG" id="azz:DEW08_23100"/>
<dbReference type="GO" id="GO:0004523">
    <property type="term" value="F:RNA-DNA hybrid ribonuclease activity"/>
    <property type="evidence" value="ECO:0007669"/>
    <property type="project" value="UniProtKB-UniRule"/>
</dbReference>
<evidence type="ECO:0000256" key="13">
    <source>
        <dbReference type="ARBA" id="ARBA00023211"/>
    </source>
</evidence>
<evidence type="ECO:0000256" key="5">
    <source>
        <dbReference type="ARBA" id="ARBA00007383"/>
    </source>
</evidence>
<organism evidence="18 19">
    <name type="scientific">Azospirillum thermophilum</name>
    <dbReference type="NCBI Taxonomy" id="2202148"/>
    <lineage>
        <taxon>Bacteria</taxon>
        <taxon>Pseudomonadati</taxon>
        <taxon>Pseudomonadota</taxon>
        <taxon>Alphaproteobacteria</taxon>
        <taxon>Rhodospirillales</taxon>
        <taxon>Azospirillaceae</taxon>
        <taxon>Azospirillum</taxon>
    </lineage>
</organism>
<dbReference type="CDD" id="cd07182">
    <property type="entry name" value="RNase_HII_bacteria_HII_like"/>
    <property type="match status" value="1"/>
</dbReference>
<dbReference type="GO" id="GO:0005737">
    <property type="term" value="C:cytoplasm"/>
    <property type="evidence" value="ECO:0007669"/>
    <property type="project" value="UniProtKB-SubCell"/>
</dbReference>
<dbReference type="EC" id="3.1.26.4" evidence="6 14"/>
<evidence type="ECO:0000256" key="3">
    <source>
        <dbReference type="ARBA" id="ARBA00004065"/>
    </source>
</evidence>
<evidence type="ECO:0000256" key="14">
    <source>
        <dbReference type="HAMAP-Rule" id="MF_00052"/>
    </source>
</evidence>
<dbReference type="GO" id="GO:0006298">
    <property type="term" value="P:mismatch repair"/>
    <property type="evidence" value="ECO:0007669"/>
    <property type="project" value="TreeGrafter"/>
</dbReference>
<keyword evidence="12 14" id="KW-0378">Hydrolase</keyword>
<dbReference type="Gene3D" id="3.30.420.10">
    <property type="entry name" value="Ribonuclease H-like superfamily/Ribonuclease H"/>
    <property type="match status" value="1"/>
</dbReference>
<evidence type="ECO:0000256" key="9">
    <source>
        <dbReference type="ARBA" id="ARBA00022722"/>
    </source>
</evidence>
<feature type="binding site" evidence="14 15">
    <location>
        <position position="42"/>
    </location>
    <ligand>
        <name>a divalent metal cation</name>
        <dbReference type="ChEBI" id="CHEBI:60240"/>
    </ligand>
</feature>
<sequence length="228" mass="24032">MPRPASTPAAKPAGRPRVIRSRPDLSMEAGLGRGRLVCGIDEVGRGPLAGPVVAAAVILPAGGLPPEIAAGIDDSKALSRRIREEVEPAIRAHALAFAIAEASVEEIDRLNIHKATLLAMRRAFEALPGPAPEVALVDGKFAPDLPCEAHPLIKGDGRSLSIAAASILAKVARDREMLRLSTLHPHYGWERNAGYPTAEHLAALQRFGVTPHHRVSFAPVAAQKAISG</sequence>
<dbReference type="EMBL" id="CP029356">
    <property type="protein sequence ID" value="AWK88934.1"/>
    <property type="molecule type" value="Genomic_DNA"/>
</dbReference>
<comment type="similarity">
    <text evidence="5 14 16">Belongs to the RNase HII family.</text>
</comment>
<dbReference type="GO" id="GO:0032299">
    <property type="term" value="C:ribonuclease H2 complex"/>
    <property type="evidence" value="ECO:0007669"/>
    <property type="project" value="TreeGrafter"/>
</dbReference>
<comment type="function">
    <text evidence="3 14 16">Endonuclease that specifically degrades the RNA of RNA-DNA hybrids.</text>
</comment>
<dbReference type="AlphaFoldDB" id="A0A2S2CWN2"/>
<dbReference type="InterPro" id="IPR024567">
    <property type="entry name" value="RNase_HII/HIII_dom"/>
</dbReference>
<dbReference type="GO" id="GO:0030145">
    <property type="term" value="F:manganese ion binding"/>
    <property type="evidence" value="ECO:0007669"/>
    <property type="project" value="UniProtKB-UniRule"/>
</dbReference>
<reference evidence="19" key="1">
    <citation type="submission" date="2018-05" db="EMBL/GenBank/DDBJ databases">
        <title>Azospirillum thermophila sp. nov., a novel isolated from hot spring.</title>
        <authorList>
            <person name="Zhao Z."/>
        </authorList>
    </citation>
    <scope>NUCLEOTIDE SEQUENCE [LARGE SCALE GENOMIC DNA]</scope>
    <source>
        <strain evidence="19">CFH 70021</strain>
        <plasmid evidence="19">unnamed1</plasmid>
    </source>
</reference>
<dbReference type="Proteomes" id="UP000245629">
    <property type="component" value="Plasmid unnamed1"/>
</dbReference>
<evidence type="ECO:0000256" key="15">
    <source>
        <dbReference type="PROSITE-ProRule" id="PRU01319"/>
    </source>
</evidence>
<keyword evidence="9 14" id="KW-0540">Nuclease</keyword>
<feature type="domain" description="RNase H type-2" evidence="17">
    <location>
        <begin position="35"/>
        <end position="228"/>
    </location>
</feature>
<evidence type="ECO:0000313" key="19">
    <source>
        <dbReference type="Proteomes" id="UP000245629"/>
    </source>
</evidence>
<dbReference type="InterPro" id="IPR022898">
    <property type="entry name" value="RNase_HII"/>
</dbReference>
<comment type="cofactor">
    <cofactor evidence="2">
        <name>Mg(2+)</name>
        <dbReference type="ChEBI" id="CHEBI:18420"/>
    </cofactor>
</comment>
<keyword evidence="8 14" id="KW-0963">Cytoplasm</keyword>
<accession>A0A2S2CWN2</accession>
<evidence type="ECO:0000313" key="18">
    <source>
        <dbReference type="EMBL" id="AWK88934.1"/>
    </source>
</evidence>
<keyword evidence="18" id="KW-0614">Plasmid</keyword>
<evidence type="ECO:0000256" key="4">
    <source>
        <dbReference type="ARBA" id="ARBA00004496"/>
    </source>
</evidence>
<dbReference type="InterPro" id="IPR001352">
    <property type="entry name" value="RNase_HII/HIII"/>
</dbReference>